<evidence type="ECO:0000256" key="4">
    <source>
        <dbReference type="ARBA" id="ARBA00022741"/>
    </source>
</evidence>
<dbReference type="Gene3D" id="3.60.20.10">
    <property type="entry name" value="Glutamine Phosphoribosylpyrophosphate, subunit 1, domain 1"/>
    <property type="match status" value="1"/>
</dbReference>
<keyword evidence="3 9" id="KW-0028">Amino-acid biosynthesis</keyword>
<evidence type="ECO:0000313" key="15">
    <source>
        <dbReference type="Proteomes" id="UP000000547"/>
    </source>
</evidence>
<gene>
    <name evidence="14" type="ordered locus">CPS_2921</name>
</gene>
<keyword evidence="9" id="KW-0315">Glutamine amidotransferase</keyword>
<dbReference type="PIRSF" id="PIRSF001589">
    <property type="entry name" value="Asn_synthetase_glu-h"/>
    <property type="match status" value="1"/>
</dbReference>
<feature type="domain" description="Asparagine synthetase" evidence="12">
    <location>
        <begin position="202"/>
        <end position="340"/>
    </location>
</feature>
<dbReference type="STRING" id="167879.CPS_2921"/>
<evidence type="ECO:0000256" key="10">
    <source>
        <dbReference type="PIRSR" id="PIRSR001589-2"/>
    </source>
</evidence>
<dbReference type="HOGENOM" id="CLU_014658_3_3_6"/>
<dbReference type="GO" id="GO:0005829">
    <property type="term" value="C:cytosol"/>
    <property type="evidence" value="ECO:0007669"/>
    <property type="project" value="TreeGrafter"/>
</dbReference>
<dbReference type="Pfam" id="PF13537">
    <property type="entry name" value="GATase_7"/>
    <property type="match status" value="1"/>
</dbReference>
<dbReference type="GO" id="GO:0005524">
    <property type="term" value="F:ATP binding"/>
    <property type="evidence" value="ECO:0007669"/>
    <property type="project" value="UniProtKB-KW"/>
</dbReference>
<dbReference type="SUPFAM" id="SSF52402">
    <property type="entry name" value="Adenine nucleotide alpha hydrolases-like"/>
    <property type="match status" value="1"/>
</dbReference>
<dbReference type="PANTHER" id="PTHR11772:SF2">
    <property type="entry name" value="ASPARAGINE SYNTHETASE [GLUTAMINE-HYDROLYZING]"/>
    <property type="match status" value="1"/>
</dbReference>
<evidence type="ECO:0000256" key="1">
    <source>
        <dbReference type="ARBA" id="ARBA00012737"/>
    </source>
</evidence>
<dbReference type="GO" id="GO:0006529">
    <property type="term" value="P:asparagine biosynthetic process"/>
    <property type="evidence" value="ECO:0007669"/>
    <property type="project" value="UniProtKB-KW"/>
</dbReference>
<evidence type="ECO:0000256" key="5">
    <source>
        <dbReference type="ARBA" id="ARBA00022840"/>
    </source>
</evidence>
<feature type="active site" description="For GATase activity" evidence="9">
    <location>
        <position position="2"/>
    </location>
</feature>
<evidence type="ECO:0000259" key="12">
    <source>
        <dbReference type="Pfam" id="PF00733"/>
    </source>
</evidence>
<evidence type="ECO:0000259" key="13">
    <source>
        <dbReference type="Pfam" id="PF13537"/>
    </source>
</evidence>
<evidence type="ECO:0000256" key="3">
    <source>
        <dbReference type="ARBA" id="ARBA00022605"/>
    </source>
</evidence>
<feature type="domain" description="Glutamine amidotransferase type-2" evidence="13">
    <location>
        <begin position="55"/>
        <end position="147"/>
    </location>
</feature>
<evidence type="ECO:0000256" key="2">
    <source>
        <dbReference type="ARBA" id="ARBA00022598"/>
    </source>
</evidence>
<keyword evidence="5 10" id="KW-0067">ATP-binding</keyword>
<protein>
    <recommendedName>
        <fullName evidence="1">asparagine synthase (glutamine-hydrolyzing)</fullName>
        <ecNumber evidence="1">6.3.5.4</ecNumber>
    </recommendedName>
</protein>
<feature type="binding site" evidence="10">
    <location>
        <position position="93"/>
    </location>
    <ligand>
        <name>L-glutamine</name>
        <dbReference type="ChEBI" id="CHEBI:58359"/>
    </ligand>
</feature>
<accession>Q47ZZ8</accession>
<dbReference type="Gene3D" id="3.40.50.620">
    <property type="entry name" value="HUPs"/>
    <property type="match status" value="1"/>
</dbReference>
<sequence>MCGFVVSVTKNLVDFNEKVGPDTLLRGLDSYNSDVFYSNGSCLYFEFSHLYITEPEVNQPLQSNSQVLVLNGEIYNYQELAARLNIDPTKFNDVSTFFKHIECYGLLDTLMRSNGMYSGFLFNKITGQCEIFTDHVGKKPLLVWNSRIGWHVGTGIDFNYVDEKTTEIKVVPPGISAFDIKTGNTFKEYSHLPIKGNESNLIDTLEDAISLRVPKNRPFAVALSGGLDSSIIAYILEARLSENAHYYVVGERYPDSVLALLEHLNICLSRVHLIKPPPADELLKLITKTCHITKSYNPSIISNGLATLLLCKAVHQDGIRVMLSGEGADEFFCGYQGMYNGRNDPTEMRANLIKDLHFTELRRLDLISASFSVEARCPFLDQRVTQIAMMLDVKNLCDIPMNIGKTLLRDTFKHLLPHSIINAPKESFDITSGLQKLVIDELQKEFKSERVALRTIFEKTLANYPIVNHHYFSHYPAFDKMIDRRDLKYRKIEFSINTQ</sequence>
<dbReference type="Pfam" id="PF00733">
    <property type="entry name" value="Asn_synthase"/>
    <property type="match status" value="2"/>
</dbReference>
<dbReference type="PANTHER" id="PTHR11772">
    <property type="entry name" value="ASPARAGINE SYNTHETASE"/>
    <property type="match status" value="1"/>
</dbReference>
<name>Q47ZZ8_COLP3</name>
<dbReference type="SUPFAM" id="SSF56235">
    <property type="entry name" value="N-terminal nucleophile aminohydrolases (Ntn hydrolases)"/>
    <property type="match status" value="1"/>
</dbReference>
<comment type="catalytic activity">
    <reaction evidence="8">
        <text>L-aspartate + L-glutamine + ATP + H2O = L-asparagine + L-glutamate + AMP + diphosphate + H(+)</text>
        <dbReference type="Rhea" id="RHEA:12228"/>
        <dbReference type="ChEBI" id="CHEBI:15377"/>
        <dbReference type="ChEBI" id="CHEBI:15378"/>
        <dbReference type="ChEBI" id="CHEBI:29985"/>
        <dbReference type="ChEBI" id="CHEBI:29991"/>
        <dbReference type="ChEBI" id="CHEBI:30616"/>
        <dbReference type="ChEBI" id="CHEBI:33019"/>
        <dbReference type="ChEBI" id="CHEBI:58048"/>
        <dbReference type="ChEBI" id="CHEBI:58359"/>
        <dbReference type="ChEBI" id="CHEBI:456215"/>
        <dbReference type="EC" id="6.3.5.4"/>
    </reaction>
</comment>
<feature type="binding site" evidence="10">
    <location>
        <position position="249"/>
    </location>
    <ligand>
        <name>ATP</name>
        <dbReference type="ChEBI" id="CHEBI:30616"/>
    </ligand>
</feature>
<keyword evidence="4 10" id="KW-0547">Nucleotide-binding</keyword>
<dbReference type="GO" id="GO:0004066">
    <property type="term" value="F:asparagine synthase (glutamine-hydrolyzing) activity"/>
    <property type="evidence" value="ECO:0007669"/>
    <property type="project" value="UniProtKB-EC"/>
</dbReference>
<evidence type="ECO:0000313" key="14">
    <source>
        <dbReference type="EMBL" id="AAZ25091.1"/>
    </source>
</evidence>
<dbReference type="InterPro" id="IPR029055">
    <property type="entry name" value="Ntn_hydrolases_N"/>
</dbReference>
<dbReference type="RefSeq" id="WP_011043713.1">
    <property type="nucleotide sequence ID" value="NC_003910.7"/>
</dbReference>
<evidence type="ECO:0000256" key="8">
    <source>
        <dbReference type="ARBA" id="ARBA00048741"/>
    </source>
</evidence>
<evidence type="ECO:0000256" key="7">
    <source>
        <dbReference type="ARBA" id="ARBA00029440"/>
    </source>
</evidence>
<keyword evidence="2" id="KW-0436">Ligase</keyword>
<evidence type="ECO:0000256" key="11">
    <source>
        <dbReference type="PIRSR" id="PIRSR001589-3"/>
    </source>
</evidence>
<reference evidence="14" key="1">
    <citation type="journal article" date="2005" name="Proc. Natl. Acad. Sci. U.S.A.">
        <title>The psychrophilic lifestyle as revealed by the genome sequence of Colwellia psychrerythraea 34H through genomic and proteomic analyses.</title>
        <authorList>
            <person name="Methe B.A."/>
            <person name="Nelson K.E."/>
            <person name="Deming J.W."/>
            <person name="Momen B."/>
            <person name="Melamud E."/>
            <person name="Zhang X."/>
            <person name="Moult J."/>
            <person name="Madupu R."/>
            <person name="Nelson W.C."/>
            <person name="Dodson R.J."/>
            <person name="Brinkac L.M."/>
            <person name="Daugherty S.C."/>
            <person name="Durkin A.S."/>
            <person name="DeBoy R.T."/>
            <person name="Kolonay J.F."/>
            <person name="Sullivan S.A."/>
            <person name="Zhou L."/>
            <person name="Davidsen T.M."/>
            <person name="Wu M."/>
            <person name="Huston A.L."/>
            <person name="Lewis M."/>
            <person name="Weaver B."/>
            <person name="Weidman J.F."/>
            <person name="Khouri H."/>
            <person name="Utterback T.R."/>
            <person name="Feldblyum T.V."/>
            <person name="Fraser C.M."/>
        </authorList>
    </citation>
    <scope>NUCLEOTIDE SEQUENCE [LARGE SCALE GENOMIC DNA]</scope>
    <source>
        <strain evidence="14">34H</strain>
    </source>
</reference>
<evidence type="ECO:0000256" key="6">
    <source>
        <dbReference type="ARBA" id="ARBA00022888"/>
    </source>
</evidence>
<organism evidence="14 15">
    <name type="scientific">Colwellia psychrerythraea (strain 34H / ATCC BAA-681)</name>
    <name type="common">Vibrio psychroerythus</name>
    <dbReference type="NCBI Taxonomy" id="167879"/>
    <lineage>
        <taxon>Bacteria</taxon>
        <taxon>Pseudomonadati</taxon>
        <taxon>Pseudomonadota</taxon>
        <taxon>Gammaproteobacteria</taxon>
        <taxon>Alteromonadales</taxon>
        <taxon>Colwelliaceae</taxon>
        <taxon>Colwellia</taxon>
    </lineage>
</organism>
<dbReference type="InterPro" id="IPR050795">
    <property type="entry name" value="Asn_Synthetase"/>
</dbReference>
<proteinExistence type="predicted"/>
<feature type="domain" description="Asparagine synthetase" evidence="12">
    <location>
        <begin position="343"/>
        <end position="459"/>
    </location>
</feature>
<dbReference type="InterPro" id="IPR006426">
    <property type="entry name" value="Asn_synth_AEB"/>
</dbReference>
<dbReference type="InterPro" id="IPR014729">
    <property type="entry name" value="Rossmann-like_a/b/a_fold"/>
</dbReference>
<dbReference type="InterPro" id="IPR017932">
    <property type="entry name" value="GATase_2_dom"/>
</dbReference>
<feature type="binding site" evidence="10">
    <location>
        <begin position="324"/>
        <end position="325"/>
    </location>
    <ligand>
        <name>ATP</name>
        <dbReference type="ChEBI" id="CHEBI:30616"/>
    </ligand>
</feature>
<dbReference type="InterPro" id="IPR001962">
    <property type="entry name" value="Asn_synthase"/>
</dbReference>
<dbReference type="AlphaFoldDB" id="Q47ZZ8"/>
<dbReference type="CDD" id="cd01991">
    <property type="entry name" value="Asn_synthase_B_C"/>
    <property type="match status" value="1"/>
</dbReference>
<dbReference type="EC" id="6.3.5.4" evidence="1"/>
<dbReference type="EMBL" id="CP000083">
    <property type="protein sequence ID" value="AAZ25091.1"/>
    <property type="molecule type" value="Genomic_DNA"/>
</dbReference>
<feature type="site" description="Important for beta-aspartyl-AMP intermediate formation" evidence="11">
    <location>
        <position position="326"/>
    </location>
</feature>
<keyword evidence="6 9" id="KW-0061">Asparagine biosynthesis</keyword>
<dbReference type="Proteomes" id="UP000000547">
    <property type="component" value="Chromosome"/>
</dbReference>
<dbReference type="KEGG" id="cps:CPS_2921"/>
<comment type="pathway">
    <text evidence="7">Amino-acid biosynthesis.</text>
</comment>
<evidence type="ECO:0000256" key="9">
    <source>
        <dbReference type="PIRSR" id="PIRSR001589-1"/>
    </source>
</evidence>